<protein>
    <submittedName>
        <fullName evidence="8">Nucleobase-ascorbate transporter 11</fullName>
    </submittedName>
</protein>
<feature type="transmembrane region" description="Helical" evidence="7">
    <location>
        <begin position="328"/>
        <end position="349"/>
    </location>
</feature>
<feature type="transmembrane region" description="Helical" evidence="7">
    <location>
        <begin position="355"/>
        <end position="373"/>
    </location>
</feature>
<dbReference type="InterPro" id="IPR006043">
    <property type="entry name" value="NCS2"/>
</dbReference>
<feature type="transmembrane region" description="Helical" evidence="7">
    <location>
        <begin position="229"/>
        <end position="251"/>
    </location>
</feature>
<feature type="transmembrane region" description="Helical" evidence="7">
    <location>
        <begin position="600"/>
        <end position="618"/>
    </location>
</feature>
<organism evidence="8">
    <name type="scientific">Sesamum latifolium</name>
    <dbReference type="NCBI Taxonomy" id="2727402"/>
    <lineage>
        <taxon>Eukaryota</taxon>
        <taxon>Viridiplantae</taxon>
        <taxon>Streptophyta</taxon>
        <taxon>Embryophyta</taxon>
        <taxon>Tracheophyta</taxon>
        <taxon>Spermatophyta</taxon>
        <taxon>Magnoliopsida</taxon>
        <taxon>eudicotyledons</taxon>
        <taxon>Gunneridae</taxon>
        <taxon>Pentapetalae</taxon>
        <taxon>asterids</taxon>
        <taxon>lamiids</taxon>
        <taxon>Lamiales</taxon>
        <taxon>Pedaliaceae</taxon>
        <taxon>Sesamum</taxon>
    </lineage>
</organism>
<dbReference type="AlphaFoldDB" id="A0AAW2Y6V0"/>
<evidence type="ECO:0000313" key="8">
    <source>
        <dbReference type="EMBL" id="KAL0461444.1"/>
    </source>
</evidence>
<dbReference type="EMBL" id="JACGWN010000001">
    <property type="protein sequence ID" value="KAL0461444.1"/>
    <property type="molecule type" value="Genomic_DNA"/>
</dbReference>
<gene>
    <name evidence="8" type="ORF">Slati_0032000</name>
</gene>
<evidence type="ECO:0000256" key="1">
    <source>
        <dbReference type="ARBA" id="ARBA00004141"/>
    </source>
</evidence>
<dbReference type="NCBIfam" id="NF037981">
    <property type="entry name" value="NCS2_1"/>
    <property type="match status" value="1"/>
</dbReference>
<name>A0AAW2Y6V0_9LAMI</name>
<dbReference type="Pfam" id="PF00860">
    <property type="entry name" value="Xan_ur_permease"/>
    <property type="match status" value="1"/>
</dbReference>
<reference evidence="8" key="2">
    <citation type="journal article" date="2024" name="Plant">
        <title>Genomic evolution and insights into agronomic trait innovations of Sesamum species.</title>
        <authorList>
            <person name="Miao H."/>
            <person name="Wang L."/>
            <person name="Qu L."/>
            <person name="Liu H."/>
            <person name="Sun Y."/>
            <person name="Le M."/>
            <person name="Wang Q."/>
            <person name="Wei S."/>
            <person name="Zheng Y."/>
            <person name="Lin W."/>
            <person name="Duan Y."/>
            <person name="Cao H."/>
            <person name="Xiong S."/>
            <person name="Wang X."/>
            <person name="Wei L."/>
            <person name="Li C."/>
            <person name="Ma Q."/>
            <person name="Ju M."/>
            <person name="Zhao R."/>
            <person name="Li G."/>
            <person name="Mu C."/>
            <person name="Tian Q."/>
            <person name="Mei H."/>
            <person name="Zhang T."/>
            <person name="Gao T."/>
            <person name="Zhang H."/>
        </authorList>
    </citation>
    <scope>NUCLEOTIDE SEQUENCE</scope>
    <source>
        <strain evidence="8">KEN1</strain>
    </source>
</reference>
<comment type="caution">
    <text evidence="8">The sequence shown here is derived from an EMBL/GenBank/DDBJ whole genome shotgun (WGS) entry which is preliminary data.</text>
</comment>
<reference evidence="8" key="1">
    <citation type="submission" date="2020-06" db="EMBL/GenBank/DDBJ databases">
        <authorList>
            <person name="Li T."/>
            <person name="Hu X."/>
            <person name="Zhang T."/>
            <person name="Song X."/>
            <person name="Zhang H."/>
            <person name="Dai N."/>
            <person name="Sheng W."/>
            <person name="Hou X."/>
            <person name="Wei L."/>
        </authorList>
    </citation>
    <scope>NUCLEOTIDE SEQUENCE</scope>
    <source>
        <strain evidence="8">KEN1</strain>
        <tissue evidence="8">Leaf</tissue>
    </source>
</reference>
<accession>A0AAW2Y6V0</accession>
<feature type="region of interest" description="Disordered" evidence="6">
    <location>
        <begin position="153"/>
        <end position="206"/>
    </location>
</feature>
<feature type="transmembrane region" description="Helical" evidence="7">
    <location>
        <begin position="263"/>
        <end position="283"/>
    </location>
</feature>
<feature type="compositionally biased region" description="Basic and acidic residues" evidence="6">
    <location>
        <begin position="60"/>
        <end position="72"/>
    </location>
</feature>
<keyword evidence="4 7" id="KW-1133">Transmembrane helix</keyword>
<comment type="subcellular location">
    <subcellularLocation>
        <location evidence="1">Membrane</location>
        <topology evidence="1">Multi-pass membrane protein</topology>
    </subcellularLocation>
</comment>
<evidence type="ECO:0000256" key="3">
    <source>
        <dbReference type="ARBA" id="ARBA00022692"/>
    </source>
</evidence>
<sequence length="724" mass="78484">MEGGSRLKRESKDGRKRGERLGSVLEPNIEPFVPQRGHDPRELRSWAKRTGFVSTTFSGETERSESGRREVNVGRSNGGHGDRFDLEKGVLEKNESISPKIEIDPILGRTRQRGPEIEPAWGRDKNGVLGFRDGAMRGENNGAVEATLDTTNAARTDGRNGNENGAINGNGQGVGENRSTVEQKTGDGDLGSAIGGNMYPDGDDSGDGVWHSSPKIILGLKDNPGYVPIIFYALQHYLSLAGSLIFIPLIIVPAMGGTDKDTATVISTMLLLSGITSILHTHFGTRLPLVQGSSFVYLAPALAIMNSREFRNLTEHRFRHIMRELQGAIIVGSIFQCIMGFSGLMSLLLRFINPVVVAPTAAAVGLAFFSYGFPQAGACVEISLPEILLVLIFTLVSIFKLNAEYNLFRQIIIGTCILEEYPCLATEFFEYMRTDVSDAMRTAAWVRIPYPLQWGIPIFRLRTSIIMIFVSLVASVDSVGTYHTASIKINARAPTPGVVSRGIGIEGFCSVLAGLWGSGTGSTTLMENVHTIDITKVASRKVVEVGAVFLIFFSFIGKVGAILASIPQALAAAVLCFMWALVVALGLSTLQYTQTASFRNITIVGVSLFLGLSIPAYVQQYLPESSLILPGYLIPYSAASDGPVHTGSKELDFAINALLSLNMVVTVLIAFLLDNTVPGSRQERGVYIWSNAEDIATDPSSLSDYNLPSKVSRCFRWARCLGVR</sequence>
<evidence type="ECO:0000256" key="6">
    <source>
        <dbReference type="SAM" id="MobiDB-lite"/>
    </source>
</evidence>
<feature type="transmembrane region" description="Helical" evidence="7">
    <location>
        <begin position="380"/>
        <end position="399"/>
    </location>
</feature>
<evidence type="ECO:0000256" key="7">
    <source>
        <dbReference type="SAM" id="Phobius"/>
    </source>
</evidence>
<evidence type="ECO:0000256" key="2">
    <source>
        <dbReference type="ARBA" id="ARBA00008821"/>
    </source>
</evidence>
<feature type="transmembrane region" description="Helical" evidence="7">
    <location>
        <begin position="569"/>
        <end position="588"/>
    </location>
</feature>
<keyword evidence="3 7" id="KW-0812">Transmembrane</keyword>
<dbReference type="PANTHER" id="PTHR11119">
    <property type="entry name" value="XANTHINE-URACIL / VITAMIN C PERMEASE FAMILY MEMBER"/>
    <property type="match status" value="1"/>
</dbReference>
<dbReference type="GO" id="GO:0016020">
    <property type="term" value="C:membrane"/>
    <property type="evidence" value="ECO:0007669"/>
    <property type="project" value="UniProtKB-SubCell"/>
</dbReference>
<feature type="compositionally biased region" description="Basic and acidic residues" evidence="6">
    <location>
        <begin position="1"/>
        <end position="13"/>
    </location>
</feature>
<keyword evidence="5 7" id="KW-0472">Membrane</keyword>
<evidence type="ECO:0000256" key="4">
    <source>
        <dbReference type="ARBA" id="ARBA00022989"/>
    </source>
</evidence>
<dbReference type="GO" id="GO:0022857">
    <property type="term" value="F:transmembrane transporter activity"/>
    <property type="evidence" value="ECO:0007669"/>
    <property type="project" value="InterPro"/>
</dbReference>
<feature type="transmembrane region" description="Helical" evidence="7">
    <location>
        <begin position="653"/>
        <end position="673"/>
    </location>
</feature>
<feature type="transmembrane region" description="Helical" evidence="7">
    <location>
        <begin position="542"/>
        <end position="563"/>
    </location>
</feature>
<proteinExistence type="inferred from homology"/>
<evidence type="ECO:0000256" key="5">
    <source>
        <dbReference type="ARBA" id="ARBA00023136"/>
    </source>
</evidence>
<feature type="region of interest" description="Disordered" evidence="6">
    <location>
        <begin position="1"/>
        <end position="42"/>
    </location>
</feature>
<feature type="region of interest" description="Disordered" evidence="6">
    <location>
        <begin position="57"/>
        <end position="85"/>
    </location>
</feature>
<comment type="similarity">
    <text evidence="2">Belongs to the nucleobase:cation symporter-2 (NCS2) (TC 2.A.40) family.</text>
</comment>